<dbReference type="Proteomes" id="UP000215914">
    <property type="component" value="Unassembled WGS sequence"/>
</dbReference>
<reference evidence="1" key="2">
    <citation type="submission" date="2020-06" db="EMBL/GenBank/DDBJ databases">
        <title>Helianthus annuus Genome sequencing and assembly Release 2.</title>
        <authorList>
            <person name="Gouzy J."/>
            <person name="Langlade N."/>
            <person name="Munos S."/>
        </authorList>
    </citation>
    <scope>NUCLEOTIDE SEQUENCE</scope>
    <source>
        <tissue evidence="1">Leaves</tissue>
    </source>
</reference>
<dbReference type="AlphaFoldDB" id="A0A9K3MZF6"/>
<dbReference type="EMBL" id="MNCJ02000326">
    <property type="protein sequence ID" value="KAF5781325.1"/>
    <property type="molecule type" value="Genomic_DNA"/>
</dbReference>
<evidence type="ECO:0000313" key="1">
    <source>
        <dbReference type="EMBL" id="KAF5781325.1"/>
    </source>
</evidence>
<accession>A0A9K3MZF6</accession>
<dbReference type="Gramene" id="mRNA:HanXRQr2_Chr11g0482151">
    <property type="protein sequence ID" value="mRNA:HanXRQr2_Chr11g0482151"/>
    <property type="gene ID" value="HanXRQr2_Chr11g0482151"/>
</dbReference>
<proteinExistence type="predicted"/>
<sequence length="82" mass="9660">MHRNKHIDGTAFFDCDLKPTFKLSSFKIWMMKKNLWELKEQALLEMLQALREAELLNFIICLKGFTFEVSLVGQWVSYLAFG</sequence>
<protein>
    <submittedName>
        <fullName evidence="1">Uncharacterized protein</fullName>
    </submittedName>
</protein>
<organism evidence="1 2">
    <name type="scientific">Helianthus annuus</name>
    <name type="common">Common sunflower</name>
    <dbReference type="NCBI Taxonomy" id="4232"/>
    <lineage>
        <taxon>Eukaryota</taxon>
        <taxon>Viridiplantae</taxon>
        <taxon>Streptophyta</taxon>
        <taxon>Embryophyta</taxon>
        <taxon>Tracheophyta</taxon>
        <taxon>Spermatophyta</taxon>
        <taxon>Magnoliopsida</taxon>
        <taxon>eudicotyledons</taxon>
        <taxon>Gunneridae</taxon>
        <taxon>Pentapetalae</taxon>
        <taxon>asterids</taxon>
        <taxon>campanulids</taxon>
        <taxon>Asterales</taxon>
        <taxon>Asteraceae</taxon>
        <taxon>Asteroideae</taxon>
        <taxon>Heliantheae alliance</taxon>
        <taxon>Heliantheae</taxon>
        <taxon>Helianthus</taxon>
    </lineage>
</organism>
<gene>
    <name evidence="1" type="ORF">HanXRQr2_Chr11g0482151</name>
</gene>
<keyword evidence="2" id="KW-1185">Reference proteome</keyword>
<reference evidence="1" key="1">
    <citation type="journal article" date="2017" name="Nature">
        <title>The sunflower genome provides insights into oil metabolism, flowering and Asterid evolution.</title>
        <authorList>
            <person name="Badouin H."/>
            <person name="Gouzy J."/>
            <person name="Grassa C.J."/>
            <person name="Murat F."/>
            <person name="Staton S.E."/>
            <person name="Cottret L."/>
            <person name="Lelandais-Briere C."/>
            <person name="Owens G.L."/>
            <person name="Carrere S."/>
            <person name="Mayjonade B."/>
            <person name="Legrand L."/>
            <person name="Gill N."/>
            <person name="Kane N.C."/>
            <person name="Bowers J.E."/>
            <person name="Hubner S."/>
            <person name="Bellec A."/>
            <person name="Berard A."/>
            <person name="Berges H."/>
            <person name="Blanchet N."/>
            <person name="Boniface M.C."/>
            <person name="Brunel D."/>
            <person name="Catrice O."/>
            <person name="Chaidir N."/>
            <person name="Claudel C."/>
            <person name="Donnadieu C."/>
            <person name="Faraut T."/>
            <person name="Fievet G."/>
            <person name="Helmstetter N."/>
            <person name="King M."/>
            <person name="Knapp S.J."/>
            <person name="Lai Z."/>
            <person name="Le Paslier M.C."/>
            <person name="Lippi Y."/>
            <person name="Lorenzon L."/>
            <person name="Mandel J.R."/>
            <person name="Marage G."/>
            <person name="Marchand G."/>
            <person name="Marquand E."/>
            <person name="Bret-Mestries E."/>
            <person name="Morien E."/>
            <person name="Nambeesan S."/>
            <person name="Nguyen T."/>
            <person name="Pegot-Espagnet P."/>
            <person name="Pouilly N."/>
            <person name="Raftis F."/>
            <person name="Sallet E."/>
            <person name="Schiex T."/>
            <person name="Thomas J."/>
            <person name="Vandecasteele C."/>
            <person name="Vares D."/>
            <person name="Vear F."/>
            <person name="Vautrin S."/>
            <person name="Crespi M."/>
            <person name="Mangin B."/>
            <person name="Burke J.M."/>
            <person name="Salse J."/>
            <person name="Munos S."/>
            <person name="Vincourt P."/>
            <person name="Rieseberg L.H."/>
            <person name="Langlade N.B."/>
        </authorList>
    </citation>
    <scope>NUCLEOTIDE SEQUENCE</scope>
    <source>
        <tissue evidence="1">Leaves</tissue>
    </source>
</reference>
<evidence type="ECO:0000313" key="2">
    <source>
        <dbReference type="Proteomes" id="UP000215914"/>
    </source>
</evidence>
<name>A0A9K3MZF6_HELAN</name>
<comment type="caution">
    <text evidence="1">The sequence shown here is derived from an EMBL/GenBank/DDBJ whole genome shotgun (WGS) entry which is preliminary data.</text>
</comment>